<feature type="domain" description="GP-PDE" evidence="1">
    <location>
        <begin position="25"/>
        <end position="271"/>
    </location>
</feature>
<dbReference type="InterPro" id="IPR017946">
    <property type="entry name" value="PLC-like_Pdiesterase_TIM-brl"/>
</dbReference>
<dbReference type="CDD" id="cd08582">
    <property type="entry name" value="GDPD_like_2"/>
    <property type="match status" value="1"/>
</dbReference>
<dbReference type="RefSeq" id="WP_283431491.1">
    <property type="nucleotide sequence ID" value="NZ_FXUG01000002.1"/>
</dbReference>
<dbReference type="InterPro" id="IPR030395">
    <property type="entry name" value="GP_PDE_dom"/>
</dbReference>
<keyword evidence="3" id="KW-1185">Reference proteome</keyword>
<accession>A0ABY1PUD5</accession>
<name>A0ABY1PUD5_9BACT</name>
<dbReference type="Gene3D" id="3.20.20.190">
    <property type="entry name" value="Phosphatidylinositol (PI) phosphodiesterase"/>
    <property type="match status" value="1"/>
</dbReference>
<protein>
    <submittedName>
        <fullName evidence="2">Glycerophosphoryl diester phosphodiesterase</fullName>
    </submittedName>
</protein>
<reference evidence="2 3" key="1">
    <citation type="submission" date="2017-05" db="EMBL/GenBank/DDBJ databases">
        <authorList>
            <person name="Varghese N."/>
            <person name="Submissions S."/>
        </authorList>
    </citation>
    <scope>NUCLEOTIDE SEQUENCE [LARGE SCALE GENOMIC DNA]</scope>
    <source>
        <strain evidence="2 3">DSM 25457</strain>
    </source>
</reference>
<dbReference type="PANTHER" id="PTHR46211">
    <property type="entry name" value="GLYCEROPHOSPHORYL DIESTER PHOSPHODIESTERASE"/>
    <property type="match status" value="1"/>
</dbReference>
<proteinExistence type="predicted"/>
<dbReference type="PANTHER" id="PTHR46211:SF1">
    <property type="entry name" value="GLYCEROPHOSPHODIESTER PHOSPHODIESTERASE, CYTOPLASMIC"/>
    <property type="match status" value="1"/>
</dbReference>
<evidence type="ECO:0000259" key="1">
    <source>
        <dbReference type="PROSITE" id="PS51704"/>
    </source>
</evidence>
<dbReference type="PROSITE" id="PS51704">
    <property type="entry name" value="GP_PDE"/>
    <property type="match status" value="1"/>
</dbReference>
<evidence type="ECO:0000313" key="3">
    <source>
        <dbReference type="Proteomes" id="UP001158067"/>
    </source>
</evidence>
<dbReference type="SUPFAM" id="SSF51695">
    <property type="entry name" value="PLC-like phosphodiesterases"/>
    <property type="match status" value="1"/>
</dbReference>
<dbReference type="EMBL" id="FXUG01000002">
    <property type="protein sequence ID" value="SMP46672.1"/>
    <property type="molecule type" value="Genomic_DNA"/>
</dbReference>
<sequence>MIRSATQFLFGTLAVIVLAAPVSAQMIVAHRGASHDAPENTLSAFRLAWQQGADGIEGDFYLTADGEIVCIHDGDTKRTAGVKRVVEKSTLAELRSLEYGSWKNEKFAGEAIPTLDEVIATVPVGKKLVIELKSKLRIVPTLVETLKKHQDKPIQWVVIAFDAPTAAEFKKQMPSVKTHWLTSFKRSSPASSYRPTAAEVAATVKKTGVDGVGMKGMPGVIDADFVKTLKAGGCPEFHVWTIDDVATAKTFESLGAWGVTTNVPAVIGPALR</sequence>
<comment type="caution">
    <text evidence="2">The sequence shown here is derived from an EMBL/GenBank/DDBJ whole genome shotgun (WGS) entry which is preliminary data.</text>
</comment>
<dbReference type="Proteomes" id="UP001158067">
    <property type="component" value="Unassembled WGS sequence"/>
</dbReference>
<organism evidence="2 3">
    <name type="scientific">Neorhodopirellula lusitana</name>
    <dbReference type="NCBI Taxonomy" id="445327"/>
    <lineage>
        <taxon>Bacteria</taxon>
        <taxon>Pseudomonadati</taxon>
        <taxon>Planctomycetota</taxon>
        <taxon>Planctomycetia</taxon>
        <taxon>Pirellulales</taxon>
        <taxon>Pirellulaceae</taxon>
        <taxon>Neorhodopirellula</taxon>
    </lineage>
</organism>
<dbReference type="Pfam" id="PF03009">
    <property type="entry name" value="GDPD"/>
    <property type="match status" value="1"/>
</dbReference>
<gene>
    <name evidence="2" type="ORF">SAMN06265222_102155</name>
</gene>
<evidence type="ECO:0000313" key="2">
    <source>
        <dbReference type="EMBL" id="SMP46672.1"/>
    </source>
</evidence>